<evidence type="ECO:0000256" key="1">
    <source>
        <dbReference type="ARBA" id="ARBA00009684"/>
    </source>
</evidence>
<dbReference type="InterPro" id="IPR006204">
    <property type="entry name" value="GHMP_kinase_N_dom"/>
</dbReference>
<dbReference type="GO" id="GO:0016114">
    <property type="term" value="P:terpenoid biosynthetic process"/>
    <property type="evidence" value="ECO:0007669"/>
    <property type="project" value="UniProtKB-UniRule"/>
</dbReference>
<dbReference type="EMBL" id="CP002400">
    <property type="protein sequence ID" value="ADU27723.1"/>
    <property type="molecule type" value="Genomic_DNA"/>
</dbReference>
<dbReference type="Gene3D" id="3.30.230.10">
    <property type="match status" value="1"/>
</dbReference>
<comment type="function">
    <text evidence="9">Catalyzes the phosphorylation of the position 2 hydroxy group of 4-diphosphocytidyl-2C-methyl-D-erythritol.</text>
</comment>
<dbReference type="NCBIfam" id="TIGR00154">
    <property type="entry name" value="ispE"/>
    <property type="match status" value="1"/>
</dbReference>
<feature type="active site" evidence="9">
    <location>
        <position position="137"/>
    </location>
</feature>
<feature type="active site" evidence="9">
    <location>
        <position position="11"/>
    </location>
</feature>
<proteinExistence type="inferred from homology"/>
<evidence type="ECO:0000313" key="12">
    <source>
        <dbReference type="EMBL" id="ADU27723.1"/>
    </source>
</evidence>
<dbReference type="SUPFAM" id="SSF54211">
    <property type="entry name" value="Ribosomal protein S5 domain 2-like"/>
    <property type="match status" value="1"/>
</dbReference>
<reference evidence="12 13" key="1">
    <citation type="submission" date="2010-12" db="EMBL/GenBank/DDBJ databases">
        <title>Complete sequence of Ethanoligenens harbinense YUAN-3.</title>
        <authorList>
            <person name="Lucas S."/>
            <person name="Copeland A."/>
            <person name="Lapidus A."/>
            <person name="Cheng J.-F."/>
            <person name="Bruce D."/>
            <person name="Goodwin L."/>
            <person name="Pitluck S."/>
            <person name="Chertkov O."/>
            <person name="Misra M."/>
            <person name="Detter J.C."/>
            <person name="Han C."/>
            <person name="Tapia R."/>
            <person name="Land M."/>
            <person name="Hauser L."/>
            <person name="Jeffries C."/>
            <person name="Kyrpides N."/>
            <person name="Ivanova N."/>
            <person name="Mikhailova N."/>
            <person name="Wang A."/>
            <person name="Mouttaki H."/>
            <person name="He Z."/>
            <person name="Zhou J."/>
            <person name="Hemme C.L."/>
            <person name="Woyke T."/>
        </authorList>
    </citation>
    <scope>NUCLEOTIDE SEQUENCE [LARGE SCALE GENOMIC DNA]</scope>
    <source>
        <strain evidence="13">DSM 18485 / JCM 12961 / CGMCC 1.5033 / YUAN-3</strain>
    </source>
</reference>
<dbReference type="KEGG" id="eha:Ethha_2206"/>
<evidence type="ECO:0000256" key="7">
    <source>
        <dbReference type="ARBA" id="ARBA00022840"/>
    </source>
</evidence>
<dbReference type="UniPathway" id="UPA00056">
    <property type="reaction ID" value="UER00094"/>
</dbReference>
<dbReference type="InterPro" id="IPR036554">
    <property type="entry name" value="GHMP_kinase_C_sf"/>
</dbReference>
<name>E6U4B6_ETHHY</name>
<evidence type="ECO:0000256" key="3">
    <source>
        <dbReference type="ARBA" id="ARBA00017473"/>
    </source>
</evidence>
<evidence type="ECO:0000256" key="6">
    <source>
        <dbReference type="ARBA" id="ARBA00022777"/>
    </source>
</evidence>
<comment type="pathway">
    <text evidence="9">Isoprenoid biosynthesis; isopentenyl diphosphate biosynthesis via DXP pathway; isopentenyl diphosphate from 1-deoxy-D-xylulose 5-phosphate: step 3/6.</text>
</comment>
<sequence length="291" mass="29370">MKQIVLQASAKINLSLDITGRRADGYHELDTVMQSVSLADTVELSKTADGTISVRCDDTSIPQGGDNIAHRAALAYFDAAGLPAQSVSVFIRKRIPSQAGLGGGSADAAAVLHGLCALFSPLPEDALLRAGASAGADVPFCLTGGTLRARGIGELLSPVPVLPACSMLIVKPPIGMSTAAAYAAYDHLPTGCPPRTGALLTALEDGSLDAIGAALDNAFANASPLPAVESIRRTLRAAGAVGACMSGSGTAVFGLFADEHTARHCAGTFDGTGVACFLCHPVSTGCIPVSA</sequence>
<dbReference type="Proteomes" id="UP000001551">
    <property type="component" value="Chromosome"/>
</dbReference>
<evidence type="ECO:0000256" key="5">
    <source>
        <dbReference type="ARBA" id="ARBA00022741"/>
    </source>
</evidence>
<dbReference type="GO" id="GO:0050515">
    <property type="term" value="F:4-(cytidine 5'-diphospho)-2-C-methyl-D-erythritol kinase activity"/>
    <property type="evidence" value="ECO:0007669"/>
    <property type="project" value="UniProtKB-UniRule"/>
</dbReference>
<evidence type="ECO:0000313" key="13">
    <source>
        <dbReference type="Proteomes" id="UP000001551"/>
    </source>
</evidence>
<feature type="binding site" evidence="9">
    <location>
        <begin position="96"/>
        <end position="106"/>
    </location>
    <ligand>
        <name>ATP</name>
        <dbReference type="ChEBI" id="CHEBI:30616"/>
    </ligand>
</feature>
<evidence type="ECO:0000256" key="8">
    <source>
        <dbReference type="ARBA" id="ARBA00032554"/>
    </source>
</evidence>
<evidence type="ECO:0000256" key="2">
    <source>
        <dbReference type="ARBA" id="ARBA00012052"/>
    </source>
</evidence>
<dbReference type="Pfam" id="PF08544">
    <property type="entry name" value="GHMP_kinases_C"/>
    <property type="match status" value="1"/>
</dbReference>
<dbReference type="GO" id="GO:0019288">
    <property type="term" value="P:isopentenyl diphosphate biosynthetic process, methylerythritol 4-phosphate pathway"/>
    <property type="evidence" value="ECO:0007669"/>
    <property type="project" value="UniProtKB-UniRule"/>
</dbReference>
<dbReference type="EC" id="2.7.1.148" evidence="2 9"/>
<dbReference type="InterPro" id="IPR004424">
    <property type="entry name" value="IspE"/>
</dbReference>
<dbReference type="Gene3D" id="3.30.70.890">
    <property type="entry name" value="GHMP kinase, C-terminal domain"/>
    <property type="match status" value="1"/>
</dbReference>
<feature type="domain" description="GHMP kinase N-terminal" evidence="10">
    <location>
        <begin position="67"/>
        <end position="145"/>
    </location>
</feature>
<feature type="domain" description="GHMP kinase C-terminal" evidence="11">
    <location>
        <begin position="200"/>
        <end position="263"/>
    </location>
</feature>
<dbReference type="InterPro" id="IPR013750">
    <property type="entry name" value="GHMP_kinase_C_dom"/>
</dbReference>
<dbReference type="HAMAP" id="MF_00061">
    <property type="entry name" value="IspE"/>
    <property type="match status" value="1"/>
</dbReference>
<keyword evidence="9" id="KW-0414">Isoprene biosynthesis</keyword>
<dbReference type="PIRSF" id="PIRSF010376">
    <property type="entry name" value="IspE"/>
    <property type="match status" value="1"/>
</dbReference>
<dbReference type="eggNOG" id="COG1947">
    <property type="taxonomic scope" value="Bacteria"/>
</dbReference>
<keyword evidence="6 9" id="KW-0418">Kinase</keyword>
<dbReference type="PANTHER" id="PTHR43527:SF2">
    <property type="entry name" value="4-DIPHOSPHOCYTIDYL-2-C-METHYL-D-ERYTHRITOL KINASE, CHLOROPLASTIC"/>
    <property type="match status" value="1"/>
</dbReference>
<dbReference type="RefSeq" id="WP_013486071.1">
    <property type="nucleotide sequence ID" value="NC_014828.1"/>
</dbReference>
<keyword evidence="7 9" id="KW-0067">ATP-binding</keyword>
<dbReference type="InterPro" id="IPR020568">
    <property type="entry name" value="Ribosomal_Su5_D2-typ_SF"/>
</dbReference>
<evidence type="ECO:0000256" key="9">
    <source>
        <dbReference type="HAMAP-Rule" id="MF_00061"/>
    </source>
</evidence>
<protein>
    <recommendedName>
        <fullName evidence="3 9">4-diphosphocytidyl-2-C-methyl-D-erythritol kinase</fullName>
        <shortName evidence="9">CMK</shortName>
        <ecNumber evidence="2 9">2.7.1.148</ecNumber>
    </recommendedName>
    <alternativeName>
        <fullName evidence="8 9">4-(cytidine-5'-diphospho)-2-C-methyl-D-erythritol kinase</fullName>
    </alternativeName>
</protein>
<keyword evidence="13" id="KW-1185">Reference proteome</keyword>
<evidence type="ECO:0000256" key="4">
    <source>
        <dbReference type="ARBA" id="ARBA00022679"/>
    </source>
</evidence>
<evidence type="ECO:0000259" key="11">
    <source>
        <dbReference type="Pfam" id="PF08544"/>
    </source>
</evidence>
<dbReference type="SUPFAM" id="SSF55060">
    <property type="entry name" value="GHMP Kinase, C-terminal domain"/>
    <property type="match status" value="1"/>
</dbReference>
<evidence type="ECO:0000259" key="10">
    <source>
        <dbReference type="Pfam" id="PF00288"/>
    </source>
</evidence>
<keyword evidence="5 9" id="KW-0547">Nucleotide-binding</keyword>
<comment type="similarity">
    <text evidence="1 9">Belongs to the GHMP kinase family. IspE subfamily.</text>
</comment>
<dbReference type="InterPro" id="IPR014721">
    <property type="entry name" value="Ribsml_uS5_D2-typ_fold_subgr"/>
</dbReference>
<gene>
    <name evidence="9" type="primary">ispE</name>
    <name evidence="12" type="ordered locus">Ethha_2206</name>
</gene>
<dbReference type="Pfam" id="PF00288">
    <property type="entry name" value="GHMP_kinases_N"/>
    <property type="match status" value="1"/>
</dbReference>
<dbReference type="HOGENOM" id="CLU_053057_1_1_9"/>
<dbReference type="STRING" id="663278.Ethha_2206"/>
<keyword evidence="4 9" id="KW-0808">Transferase</keyword>
<accession>E6U4B6</accession>
<comment type="catalytic activity">
    <reaction evidence="9">
        <text>4-CDP-2-C-methyl-D-erythritol + ATP = 4-CDP-2-C-methyl-D-erythritol 2-phosphate + ADP + H(+)</text>
        <dbReference type="Rhea" id="RHEA:18437"/>
        <dbReference type="ChEBI" id="CHEBI:15378"/>
        <dbReference type="ChEBI" id="CHEBI:30616"/>
        <dbReference type="ChEBI" id="CHEBI:57823"/>
        <dbReference type="ChEBI" id="CHEBI:57919"/>
        <dbReference type="ChEBI" id="CHEBI:456216"/>
        <dbReference type="EC" id="2.7.1.148"/>
    </reaction>
</comment>
<dbReference type="AlphaFoldDB" id="E6U4B6"/>
<dbReference type="PANTHER" id="PTHR43527">
    <property type="entry name" value="4-DIPHOSPHOCYTIDYL-2-C-METHYL-D-ERYTHRITOL KINASE, CHLOROPLASTIC"/>
    <property type="match status" value="1"/>
</dbReference>
<dbReference type="GO" id="GO:0005524">
    <property type="term" value="F:ATP binding"/>
    <property type="evidence" value="ECO:0007669"/>
    <property type="project" value="UniProtKB-UniRule"/>
</dbReference>
<organism evidence="12 13">
    <name type="scientific">Ethanoligenens harbinense (strain DSM 18485 / JCM 12961 / CGMCC 1.5033 / YUAN-3)</name>
    <dbReference type="NCBI Taxonomy" id="663278"/>
    <lineage>
        <taxon>Bacteria</taxon>
        <taxon>Bacillati</taxon>
        <taxon>Bacillota</taxon>
        <taxon>Clostridia</taxon>
        <taxon>Eubacteriales</taxon>
        <taxon>Oscillospiraceae</taxon>
        <taxon>Ethanoligenens</taxon>
    </lineage>
</organism>